<evidence type="ECO:0000256" key="1">
    <source>
        <dbReference type="SAM" id="SignalP"/>
    </source>
</evidence>
<feature type="chain" id="PRO_5046525217" evidence="1">
    <location>
        <begin position="25"/>
        <end position="191"/>
    </location>
</feature>
<sequence>MKNKIFSFALIIFFALGFAQNATGTEDQSIRKSVVFFANTIKYKQLDKTIDCIYPKYFTVFPKEQMTQILNMTYNNPFVKIDVKDMKFVSVGKPELVDGEYFSLVSYFLKMRADVSSMNDDMKKNISKMLSSKYGKNNIEYNAKEGAYTINAPMSVYAISKDKKTWKVVYAEKELKSQLTKVLPKKILDKM</sequence>
<keyword evidence="3" id="KW-1185">Reference proteome</keyword>
<evidence type="ECO:0000313" key="3">
    <source>
        <dbReference type="Proteomes" id="UP000831068"/>
    </source>
</evidence>
<organism evidence="2 3">
    <name type="scientific">Chryseobacterium oryzae</name>
    <dbReference type="NCBI Taxonomy" id="2929799"/>
    <lineage>
        <taxon>Bacteria</taxon>
        <taxon>Pseudomonadati</taxon>
        <taxon>Bacteroidota</taxon>
        <taxon>Flavobacteriia</taxon>
        <taxon>Flavobacteriales</taxon>
        <taxon>Weeksellaceae</taxon>
        <taxon>Chryseobacterium group</taxon>
        <taxon>Chryseobacterium</taxon>
    </lineage>
</organism>
<name>A0ABY4BM57_9FLAO</name>
<keyword evidence="1" id="KW-0732">Signal</keyword>
<gene>
    <name evidence="2" type="ORF">MTP08_05970</name>
</gene>
<proteinExistence type="predicted"/>
<feature type="signal peptide" evidence="1">
    <location>
        <begin position="1"/>
        <end position="24"/>
    </location>
</feature>
<reference evidence="2 3" key="1">
    <citation type="submission" date="2022-03" db="EMBL/GenBank/DDBJ databases">
        <title>Chryseobacterium sp. isolated from the Andong Sikhe.</title>
        <authorList>
            <person name="Won M."/>
            <person name="Kim S.-J."/>
            <person name="Kwon S.-W."/>
        </authorList>
    </citation>
    <scope>NUCLEOTIDE SEQUENCE [LARGE SCALE GENOMIC DNA]</scope>
    <source>
        <strain evidence="2 3">ADR-1</strain>
    </source>
</reference>
<dbReference type="EMBL" id="CP094529">
    <property type="protein sequence ID" value="UOE39317.1"/>
    <property type="molecule type" value="Genomic_DNA"/>
</dbReference>
<protein>
    <submittedName>
        <fullName evidence="2">Uncharacterized protein</fullName>
    </submittedName>
</protein>
<dbReference type="Proteomes" id="UP000831068">
    <property type="component" value="Chromosome"/>
</dbReference>
<accession>A0ABY4BM57</accession>
<evidence type="ECO:0000313" key="2">
    <source>
        <dbReference type="EMBL" id="UOE39317.1"/>
    </source>
</evidence>
<dbReference type="RefSeq" id="WP_243577487.1">
    <property type="nucleotide sequence ID" value="NZ_CP094529.1"/>
</dbReference>